<feature type="compositionally biased region" description="Low complexity" evidence="1">
    <location>
        <begin position="144"/>
        <end position="156"/>
    </location>
</feature>
<organism evidence="2 3">
    <name type="scientific">Coccomyxa viridis</name>
    <dbReference type="NCBI Taxonomy" id="1274662"/>
    <lineage>
        <taxon>Eukaryota</taxon>
        <taxon>Viridiplantae</taxon>
        <taxon>Chlorophyta</taxon>
        <taxon>core chlorophytes</taxon>
        <taxon>Trebouxiophyceae</taxon>
        <taxon>Trebouxiophyceae incertae sedis</taxon>
        <taxon>Coccomyxaceae</taxon>
        <taxon>Coccomyxa</taxon>
    </lineage>
</organism>
<proteinExistence type="predicted"/>
<sequence>MASSRGSDDKSWSELASEAAGVAKSALGKLGQTISDTVTALVPQRKQAPPQRSSQRQRYGRSDNEYGRLYPWERDQGSSGLTEGLMGGLVGRAMGGMLGGVARQLQQQQQQAADLRQQALHAVQGDRRVQAQLGRDISVGPGGSSQSTSSSWVNGQSTTTTTLQFNVVGSSGRQALTSVRESSSGSRGSRVSVQVQLPTGDVIDIDGSGGGGGSSISSEDIIDVEVRNVR</sequence>
<feature type="region of interest" description="Disordered" evidence="1">
    <location>
        <begin position="178"/>
        <end position="222"/>
    </location>
</feature>
<name>A0ABP1FLN7_9CHLO</name>
<dbReference type="Proteomes" id="UP001497392">
    <property type="component" value="Unassembled WGS sequence"/>
</dbReference>
<dbReference type="EMBL" id="CAXHTA020000004">
    <property type="protein sequence ID" value="CAL5220880.1"/>
    <property type="molecule type" value="Genomic_DNA"/>
</dbReference>
<feature type="compositionally biased region" description="Low complexity" evidence="1">
    <location>
        <begin position="178"/>
        <end position="193"/>
    </location>
</feature>
<accession>A0ABP1FLN7</accession>
<keyword evidence="3" id="KW-1185">Reference proteome</keyword>
<evidence type="ECO:0000313" key="3">
    <source>
        <dbReference type="Proteomes" id="UP001497392"/>
    </source>
</evidence>
<evidence type="ECO:0000256" key="1">
    <source>
        <dbReference type="SAM" id="MobiDB-lite"/>
    </source>
</evidence>
<feature type="compositionally biased region" description="Basic and acidic residues" evidence="1">
    <location>
        <begin position="60"/>
        <end position="76"/>
    </location>
</feature>
<reference evidence="2 3" key="1">
    <citation type="submission" date="2024-06" db="EMBL/GenBank/DDBJ databases">
        <authorList>
            <person name="Kraege A."/>
            <person name="Thomma B."/>
        </authorList>
    </citation>
    <scope>NUCLEOTIDE SEQUENCE [LARGE SCALE GENOMIC DNA]</scope>
</reference>
<feature type="compositionally biased region" description="Low complexity" evidence="1">
    <location>
        <begin position="43"/>
        <end position="57"/>
    </location>
</feature>
<comment type="caution">
    <text evidence="2">The sequence shown here is derived from an EMBL/GenBank/DDBJ whole genome shotgun (WGS) entry which is preliminary data.</text>
</comment>
<feature type="region of interest" description="Disordered" evidence="1">
    <location>
        <begin position="40"/>
        <end position="78"/>
    </location>
</feature>
<feature type="region of interest" description="Disordered" evidence="1">
    <location>
        <begin position="137"/>
        <end position="156"/>
    </location>
</feature>
<evidence type="ECO:0000313" key="2">
    <source>
        <dbReference type="EMBL" id="CAL5220880.1"/>
    </source>
</evidence>
<protein>
    <submittedName>
        <fullName evidence="2">G2969 protein</fullName>
    </submittedName>
</protein>
<gene>
    <name evidence="2" type="primary">g2969</name>
    <name evidence="2" type="ORF">VP750_LOCUS2539</name>
</gene>